<accession>A0A225WN53</accession>
<dbReference type="Proteomes" id="UP000198211">
    <property type="component" value="Unassembled WGS sequence"/>
</dbReference>
<keyword evidence="2" id="KW-1185">Reference proteome</keyword>
<proteinExistence type="predicted"/>
<dbReference type="AlphaFoldDB" id="A0A225WN53"/>
<protein>
    <submittedName>
        <fullName evidence="1">Uncharacterized protein</fullName>
    </submittedName>
</protein>
<dbReference type="EMBL" id="NBNE01000493">
    <property type="protein sequence ID" value="OWZ19066.1"/>
    <property type="molecule type" value="Genomic_DNA"/>
</dbReference>
<organism evidence="1 2">
    <name type="scientific">Phytophthora megakarya</name>
    <dbReference type="NCBI Taxonomy" id="4795"/>
    <lineage>
        <taxon>Eukaryota</taxon>
        <taxon>Sar</taxon>
        <taxon>Stramenopiles</taxon>
        <taxon>Oomycota</taxon>
        <taxon>Peronosporomycetes</taxon>
        <taxon>Peronosporales</taxon>
        <taxon>Peronosporaceae</taxon>
        <taxon>Phytophthora</taxon>
    </lineage>
</organism>
<gene>
    <name evidence="1" type="ORF">PHMEG_0006751</name>
</gene>
<evidence type="ECO:0000313" key="2">
    <source>
        <dbReference type="Proteomes" id="UP000198211"/>
    </source>
</evidence>
<reference evidence="2" key="1">
    <citation type="submission" date="2017-03" db="EMBL/GenBank/DDBJ databases">
        <title>Phytopthora megakarya and P. palmivora, two closely related causual agents of cacao black pod achieved similar genome size and gene model numbers by different mechanisms.</title>
        <authorList>
            <person name="Ali S."/>
            <person name="Shao J."/>
            <person name="Larry D.J."/>
            <person name="Kronmiller B."/>
            <person name="Shen D."/>
            <person name="Strem M.D."/>
            <person name="Melnick R.L."/>
            <person name="Guiltinan M.J."/>
            <person name="Tyler B.M."/>
            <person name="Meinhardt L.W."/>
            <person name="Bailey B.A."/>
        </authorList>
    </citation>
    <scope>NUCLEOTIDE SEQUENCE [LARGE SCALE GENOMIC DNA]</scope>
    <source>
        <strain evidence="2">zdho120</strain>
    </source>
</reference>
<evidence type="ECO:0000313" key="1">
    <source>
        <dbReference type="EMBL" id="OWZ19066.1"/>
    </source>
</evidence>
<dbReference type="OrthoDB" id="116537at2759"/>
<sequence length="235" mass="26365">MHLARISIMIGAITKTSRTNVNIGNPIFTFDEELDTFDALQAQVNNIVAPALQAIKTIRDDTTLYLKASLDAKQAEWVALTSSNWKHYIDVARGHYNKRKKVTGPFTIDQFVFAERETQAVRIRRVASSRITEAVHAIEGYLLEHTDVQVGPIARTYWETSHASQPDGTEPYLPAYAFSRPCKPTHRVTTVLRSIINKHDLIGVTVPLGHLTQEAFNLLRYSLTGATLQHFPRGA</sequence>
<comment type="caution">
    <text evidence="1">The sequence shown here is derived from an EMBL/GenBank/DDBJ whole genome shotgun (WGS) entry which is preliminary data.</text>
</comment>
<name>A0A225WN53_9STRA</name>